<sequence>MYMETKGIEEMTREELIELVSSLNKDLESTKKDLELYKDWKNREEAAKVLAEKKMLAIKAFLEVV</sequence>
<reference evidence="1" key="1">
    <citation type="submission" date="2022-01" db="EMBL/GenBank/DDBJ databases">
        <title>Novel bile acid biosynthetic pathways are enriched in the microbiome of centenarians.</title>
        <authorList>
            <person name="Sato Y."/>
            <person name="Atarashi K."/>
            <person name="Plichta R.D."/>
            <person name="Arai Y."/>
            <person name="Sasajima S."/>
            <person name="Kearney M.S."/>
            <person name="Suda W."/>
            <person name="Takeshita K."/>
            <person name="Sasaki T."/>
            <person name="Okamoto S."/>
            <person name="Skelly N.A."/>
            <person name="Okamura Y."/>
            <person name="Vlamakis H."/>
            <person name="Li Y."/>
            <person name="Tanoue T."/>
            <person name="Takei H."/>
            <person name="Nittono H."/>
            <person name="Narushima S."/>
            <person name="Irie J."/>
            <person name="Itoh H."/>
            <person name="Moriya K."/>
            <person name="Sugiura Y."/>
            <person name="Suematsu M."/>
            <person name="Moritoki N."/>
            <person name="Shibata S."/>
            <person name="Littman R.D."/>
            <person name="Fischbach A.M."/>
            <person name="Uwamino Y."/>
            <person name="Inoue T."/>
            <person name="Honda A."/>
            <person name="Hattori M."/>
            <person name="Murai T."/>
            <person name="Xavier J.R."/>
            <person name="Hirose N."/>
            <person name="Honda K."/>
        </authorList>
    </citation>
    <scope>NUCLEOTIDE SEQUENCE</scope>
    <source>
        <strain evidence="1">CE91-St3</strain>
    </source>
</reference>
<dbReference type="Proteomes" id="UP001055114">
    <property type="component" value="Unassembled WGS sequence"/>
</dbReference>
<evidence type="ECO:0000313" key="1">
    <source>
        <dbReference type="EMBL" id="GKH71470.1"/>
    </source>
</evidence>
<organism evidence="1 2">
    <name type="scientific">Parabacteroides merdae</name>
    <dbReference type="NCBI Taxonomy" id="46503"/>
    <lineage>
        <taxon>Bacteria</taxon>
        <taxon>Pseudomonadati</taxon>
        <taxon>Bacteroidota</taxon>
        <taxon>Bacteroidia</taxon>
        <taxon>Bacteroidales</taxon>
        <taxon>Tannerellaceae</taxon>
        <taxon>Parabacteroides</taxon>
    </lineage>
</organism>
<proteinExistence type="predicted"/>
<dbReference type="EMBL" id="BQNZ01000001">
    <property type="protein sequence ID" value="GKH71470.1"/>
    <property type="molecule type" value="Genomic_DNA"/>
</dbReference>
<protein>
    <submittedName>
        <fullName evidence="1">Uncharacterized protein</fullName>
    </submittedName>
</protein>
<comment type="caution">
    <text evidence="1">The sequence shown here is derived from an EMBL/GenBank/DDBJ whole genome shotgun (WGS) entry which is preliminary data.</text>
</comment>
<evidence type="ECO:0000313" key="2">
    <source>
        <dbReference type="Proteomes" id="UP001055114"/>
    </source>
</evidence>
<name>A0AA37KA54_9BACT</name>
<accession>A0AA37KA54</accession>
<gene>
    <name evidence="1" type="ORF">CE91St3_13330</name>
</gene>
<dbReference type="AlphaFoldDB" id="A0AA37KA54"/>